<gene>
    <name evidence="1" type="ORF">BB8028_0002g05000</name>
</gene>
<organism evidence="1 2">
    <name type="scientific">Beauveria bassiana</name>
    <name type="common">White muscardine disease fungus</name>
    <name type="synonym">Tritirachium shiotae</name>
    <dbReference type="NCBI Taxonomy" id="176275"/>
    <lineage>
        <taxon>Eukaryota</taxon>
        <taxon>Fungi</taxon>
        <taxon>Dikarya</taxon>
        <taxon>Ascomycota</taxon>
        <taxon>Pezizomycotina</taxon>
        <taxon>Sordariomycetes</taxon>
        <taxon>Hypocreomycetidae</taxon>
        <taxon>Hypocreales</taxon>
        <taxon>Cordycipitaceae</taxon>
        <taxon>Beauveria</taxon>
    </lineage>
</organism>
<dbReference type="Proteomes" id="UP000237441">
    <property type="component" value="Unassembled WGS sequence"/>
</dbReference>
<dbReference type="AlphaFoldDB" id="A0A2S7Y206"/>
<reference evidence="1 2" key="1">
    <citation type="submission" date="2016-07" db="EMBL/GenBank/DDBJ databases">
        <title>Comparative genomics of the entomopathogenic fungus Beauveria bassiana.</title>
        <authorList>
            <person name="Valero Jimenez C.A."/>
            <person name="Zwaan B.J."/>
            <person name="Van Kan J.A."/>
            <person name="Takken W."/>
            <person name="Debets A.J."/>
            <person name="Schoustra S.E."/>
            <person name="Koenraadt C.J."/>
        </authorList>
    </citation>
    <scope>NUCLEOTIDE SEQUENCE [LARGE SCALE GENOMIC DNA]</scope>
    <source>
        <strain evidence="1 2">ARSEF 8028</strain>
    </source>
</reference>
<protein>
    <submittedName>
        <fullName evidence="1">Uncharacterized protein</fullName>
    </submittedName>
</protein>
<accession>A0A2S7Y206</accession>
<evidence type="ECO:0000313" key="2">
    <source>
        <dbReference type="Proteomes" id="UP000237441"/>
    </source>
</evidence>
<sequence>MPMANQASFSLHLLMRLPKDPLPPLSSTPLHACTDGAANESAPSAALPVIQANQSFRIEAAPACGLCVMQHTTIQTQNMTAWLQGSLATT</sequence>
<comment type="caution">
    <text evidence="1">The sequence shown here is derived from an EMBL/GenBank/DDBJ whole genome shotgun (WGS) entry which is preliminary data.</text>
</comment>
<name>A0A2S7Y206_BEABA</name>
<evidence type="ECO:0000313" key="1">
    <source>
        <dbReference type="EMBL" id="PQK10176.1"/>
    </source>
</evidence>
<dbReference type="EMBL" id="JRHA01000002">
    <property type="protein sequence ID" value="PQK10176.1"/>
    <property type="molecule type" value="Genomic_DNA"/>
</dbReference>
<proteinExistence type="predicted"/>